<dbReference type="Pfam" id="PF16212">
    <property type="entry name" value="PhoLip_ATPase_C"/>
    <property type="match status" value="1"/>
</dbReference>
<dbReference type="PRINTS" id="PR00119">
    <property type="entry name" value="CATATPASE"/>
</dbReference>
<dbReference type="InterPro" id="IPR036412">
    <property type="entry name" value="HAD-like_sf"/>
</dbReference>
<dbReference type="VEuPathDB" id="GiardiaDB:SS50377_26749"/>
<evidence type="ECO:0000256" key="2">
    <source>
        <dbReference type="ARBA" id="ARBA00022692"/>
    </source>
</evidence>
<evidence type="ECO:0000259" key="11">
    <source>
        <dbReference type="Pfam" id="PF16212"/>
    </source>
</evidence>
<dbReference type="InterPro" id="IPR018303">
    <property type="entry name" value="ATPase_P-typ_P_site"/>
</dbReference>
<dbReference type="InterPro" id="IPR059000">
    <property type="entry name" value="ATPase_P-type_domA"/>
</dbReference>
<evidence type="ECO:0000313" key="12">
    <source>
        <dbReference type="EMBL" id="EST49218.1"/>
    </source>
</evidence>
<keyword evidence="2 8" id="KW-0812">Transmembrane</keyword>
<dbReference type="EMBL" id="AUWU02000007">
    <property type="protein sequence ID" value="KAH0570469.1"/>
    <property type="molecule type" value="Genomic_DNA"/>
</dbReference>
<dbReference type="SUPFAM" id="SSF81653">
    <property type="entry name" value="Calcium ATPase, transduction domain A"/>
    <property type="match status" value="1"/>
</dbReference>
<evidence type="ECO:0000256" key="3">
    <source>
        <dbReference type="ARBA" id="ARBA00022723"/>
    </source>
</evidence>
<dbReference type="GO" id="GO:0016887">
    <property type="term" value="F:ATP hydrolysis activity"/>
    <property type="evidence" value="ECO:0007669"/>
    <property type="project" value="InterPro"/>
</dbReference>
<evidence type="ECO:0000256" key="4">
    <source>
        <dbReference type="ARBA" id="ARBA00022842"/>
    </source>
</evidence>
<dbReference type="InterPro" id="IPR023299">
    <property type="entry name" value="ATPase_P-typ_cyto_dom_N"/>
</dbReference>
<keyword evidence="4" id="KW-0460">Magnesium</keyword>
<evidence type="ECO:0000313" key="13">
    <source>
        <dbReference type="EMBL" id="KAH0570469.1"/>
    </source>
</evidence>
<evidence type="ECO:0000256" key="5">
    <source>
        <dbReference type="ARBA" id="ARBA00022967"/>
    </source>
</evidence>
<dbReference type="Pfam" id="PF00122">
    <property type="entry name" value="E1-E2_ATPase"/>
    <property type="match status" value="1"/>
</dbReference>
<feature type="transmembrane region" description="Helical" evidence="8">
    <location>
        <begin position="989"/>
        <end position="1009"/>
    </location>
</feature>
<evidence type="ECO:0000256" key="7">
    <source>
        <dbReference type="ARBA" id="ARBA00023136"/>
    </source>
</evidence>
<sequence>MIRKLKSKSKGKFATTQIIIEEANKVEINFYDPLNAKNNLISSCKYRWWNFIFLFLYQQYQKPSNVFYLVQAMSNLIPGAAVINLFSAFVPVVFVLLVAALREILEDLGRYKADKQANSQKYKVLRDGKQIDICSSDIKQGDILFLMNTQEVPADSVLLYSYDESRIGFISTASLDGESNLKIRNQVLPFTLISKAHDDVAQVFSNFFGRVTVQPPSNDMHKFNGKLFVSQDVPVKDIQSNTDSNQHITDQNNLHFEYDINFQMDNVLLRGVRIQNTQEVIAAVVYTAKDTRLMQNQLPSKNKTSRLDTRINFLILLITILALCLIVSFAVIGYTVNFDGFAYSAETNGPIKAVQRFVQYLIICAYLLPISLFVTIEIVRFLQSILIDLDKKLRRKDILEWQERNVGTPISKSPFYNESAVQHSVQVRNSIAVENLAEVDIIFSDKTGTLTKNQMTFHSFIDKRNTVYDVSKAMKNKVCPIKDIDQAAKFSFALCNTVLPQIENNAIVYQAESPDEISFVEVANHFGLQFKLKHSKAIFFEYNYQGKTISLQYEVLAVVPFSSARKKMSIVLREIGSVLLSDLTAFSQFVSAGAVYCTPQEIALPGETFVLSKGADSFIMPYMDIYQAPEFYAQVQVNVDNFSKFGLRTLAFGSKRLGDACQWLEQWDQVKLLPEEDGRYEALTGELERDLVFQCVSAIEDELQDDLQETLTSLLAAGIKVWMLTGDKTLTAVNIAKAAGLAQADSQFIYLTAEAYADAVKGATQNTQKQQEKQTLNQLIDHGVQLQTEHLTEAQKKGYFAQLAMLYEITTKNESKVMSYMKSIFNKQVVQEETVPITVVLDTDMFKLLIKHNLQYKFFHIAVFCSSVVCCRLSPQEKALIVNLAHQYKPYLTTLSIGDGANDVVMIKTAQIGVGVAGREGLHACNSADISIPQFSFLKRVIFVHGRISHFRNSQLVDYCIYKNSMLTFVNLTYAFFSKVSGNIVTESLLLTIFNTLMTFIPIAGYSLMEKDAYDIDLMNYPQGLKYFNKKYSPNLRSVFINMLYSFLCSQVLFQAQRYIFGNGIIYRNGFAGDLYSLQVLIMSSICIIAIVRVYIITQFWNFLVFGLLMLSFFIFWLCLVVGNFFTGFGIGLHGQLFFIFTNLNYWLMFISMVFICLLPGFLKQSIQRIWVPQNNDILLANHENICAIKDELSLETINLKYDKALEILVL</sequence>
<feature type="domain" description="P-type ATPase A" evidence="9">
    <location>
        <begin position="120"/>
        <end position="195"/>
    </location>
</feature>
<name>V6LYA7_9EUKA</name>
<dbReference type="AlphaFoldDB" id="V6LYA7"/>
<dbReference type="SFLD" id="SFLDG00002">
    <property type="entry name" value="C1.7:_P-type_atpase_like"/>
    <property type="match status" value="1"/>
</dbReference>
<reference evidence="13" key="2">
    <citation type="submission" date="2020-12" db="EMBL/GenBank/DDBJ databases">
        <title>New Spironucleus salmonicida genome in near-complete chromosomes.</title>
        <authorList>
            <person name="Xu F."/>
            <person name="Kurt Z."/>
            <person name="Jimenez-Gonzalez A."/>
            <person name="Astvaldsson A."/>
            <person name="Andersson J.O."/>
            <person name="Svard S.G."/>
        </authorList>
    </citation>
    <scope>NUCLEOTIDE SEQUENCE</scope>
    <source>
        <strain evidence="13">ATCC 50377</strain>
    </source>
</reference>
<dbReference type="PANTHER" id="PTHR24092">
    <property type="entry name" value="PROBABLE PHOSPHOLIPID-TRANSPORTING ATPASE"/>
    <property type="match status" value="1"/>
</dbReference>
<dbReference type="PROSITE" id="PS00154">
    <property type="entry name" value="ATPASE_E1_E2"/>
    <property type="match status" value="1"/>
</dbReference>
<dbReference type="SFLD" id="SFLDF00027">
    <property type="entry name" value="p-type_atpase"/>
    <property type="match status" value="1"/>
</dbReference>
<dbReference type="GO" id="GO:0140326">
    <property type="term" value="F:ATPase-coupled intramembrane lipid transporter activity"/>
    <property type="evidence" value="ECO:0007669"/>
    <property type="project" value="TreeGrafter"/>
</dbReference>
<evidence type="ECO:0000313" key="14">
    <source>
        <dbReference type="Proteomes" id="UP000018208"/>
    </source>
</evidence>
<organism evidence="12">
    <name type="scientific">Spironucleus salmonicida</name>
    <dbReference type="NCBI Taxonomy" id="348837"/>
    <lineage>
        <taxon>Eukaryota</taxon>
        <taxon>Metamonada</taxon>
        <taxon>Diplomonadida</taxon>
        <taxon>Hexamitidae</taxon>
        <taxon>Hexamitinae</taxon>
        <taxon>Spironucleus</taxon>
    </lineage>
</organism>
<dbReference type="Proteomes" id="UP000018208">
    <property type="component" value="Unassembled WGS sequence"/>
</dbReference>
<dbReference type="GO" id="GO:0005886">
    <property type="term" value="C:plasma membrane"/>
    <property type="evidence" value="ECO:0007669"/>
    <property type="project" value="TreeGrafter"/>
</dbReference>
<feature type="transmembrane region" description="Helical" evidence="8">
    <location>
        <begin position="1103"/>
        <end position="1126"/>
    </location>
</feature>
<feature type="transmembrane region" description="Helical" evidence="8">
    <location>
        <begin position="1076"/>
        <end position="1096"/>
    </location>
</feature>
<dbReference type="InterPro" id="IPR032630">
    <property type="entry name" value="P_typ_ATPase_c"/>
</dbReference>
<dbReference type="EMBL" id="KI545953">
    <property type="protein sequence ID" value="EST49218.1"/>
    <property type="molecule type" value="Genomic_DNA"/>
</dbReference>
<evidence type="ECO:0000259" key="9">
    <source>
        <dbReference type="Pfam" id="PF00122"/>
    </source>
</evidence>
<dbReference type="InterPro" id="IPR044492">
    <property type="entry name" value="P_typ_ATPase_HD_dom"/>
</dbReference>
<dbReference type="Gene3D" id="2.70.150.10">
    <property type="entry name" value="Calcium-transporting ATPase, cytoplasmic transduction domain A"/>
    <property type="match status" value="1"/>
</dbReference>
<dbReference type="Pfam" id="PF16209">
    <property type="entry name" value="PhoLip_ATPase_N"/>
    <property type="match status" value="1"/>
</dbReference>
<dbReference type="Gene3D" id="3.40.50.1000">
    <property type="entry name" value="HAD superfamily/HAD-like"/>
    <property type="match status" value="1"/>
</dbReference>
<dbReference type="InterPro" id="IPR032631">
    <property type="entry name" value="P-type_ATPase_N"/>
</dbReference>
<dbReference type="InterPro" id="IPR001757">
    <property type="entry name" value="P_typ_ATPase"/>
</dbReference>
<keyword evidence="6 8" id="KW-1133">Transmembrane helix</keyword>
<evidence type="ECO:0000259" key="10">
    <source>
        <dbReference type="Pfam" id="PF16209"/>
    </source>
</evidence>
<dbReference type="GO" id="GO:0005524">
    <property type="term" value="F:ATP binding"/>
    <property type="evidence" value="ECO:0007669"/>
    <property type="project" value="InterPro"/>
</dbReference>
<dbReference type="InterPro" id="IPR008250">
    <property type="entry name" value="ATPase_P-typ_transduc_dom_A_sf"/>
</dbReference>
<dbReference type="GO" id="GO:0045332">
    <property type="term" value="P:phospholipid translocation"/>
    <property type="evidence" value="ECO:0007669"/>
    <property type="project" value="TreeGrafter"/>
</dbReference>
<dbReference type="NCBIfam" id="TIGR01494">
    <property type="entry name" value="ATPase_P-type"/>
    <property type="match status" value="1"/>
</dbReference>
<dbReference type="SUPFAM" id="SSF56784">
    <property type="entry name" value="HAD-like"/>
    <property type="match status" value="1"/>
</dbReference>
<keyword evidence="5" id="KW-1278">Translocase</keyword>
<protein>
    <submittedName>
        <fullName evidence="13">Phospholipid-translocating ATPase</fullName>
    </submittedName>
    <submittedName>
        <fullName evidence="12">Pospholipid-transporting ATPase</fullName>
    </submittedName>
</protein>
<feature type="transmembrane region" description="Helical" evidence="8">
    <location>
        <begin position="357"/>
        <end position="382"/>
    </location>
</feature>
<reference evidence="12 13" key="1">
    <citation type="journal article" date="2014" name="PLoS Genet.">
        <title>The Genome of Spironucleus salmonicida Highlights a Fish Pathogen Adapted to Fluctuating Environments.</title>
        <authorList>
            <person name="Xu F."/>
            <person name="Jerlstrom-Hultqvist J."/>
            <person name="Einarsson E."/>
            <person name="Astvaldsson A."/>
            <person name="Svard S.G."/>
            <person name="Andersson J.O."/>
        </authorList>
    </citation>
    <scope>NUCLEOTIDE SEQUENCE</scope>
    <source>
        <strain evidence="13">ATCC 50377</strain>
    </source>
</reference>
<accession>V6LYA7</accession>
<feature type="domain" description="P-type ATPase C-terminal" evidence="11">
    <location>
        <begin position="926"/>
        <end position="1173"/>
    </location>
</feature>
<dbReference type="OrthoDB" id="377733at2759"/>
<dbReference type="GO" id="GO:0046872">
    <property type="term" value="F:metal ion binding"/>
    <property type="evidence" value="ECO:0007669"/>
    <property type="project" value="UniProtKB-KW"/>
</dbReference>
<dbReference type="PANTHER" id="PTHR24092:SF150">
    <property type="entry name" value="PHOSPHOLIPID-TRANSPORTING ATPASE"/>
    <property type="match status" value="1"/>
</dbReference>
<dbReference type="Pfam" id="PF08282">
    <property type="entry name" value="Hydrolase_3"/>
    <property type="match status" value="1"/>
</dbReference>
<evidence type="ECO:0000256" key="1">
    <source>
        <dbReference type="ARBA" id="ARBA00004141"/>
    </source>
</evidence>
<feature type="domain" description="P-type ATPase N-terminal" evidence="10">
    <location>
        <begin position="37"/>
        <end position="88"/>
    </location>
</feature>
<dbReference type="SUPFAM" id="SSF81665">
    <property type="entry name" value="Calcium ATPase, transmembrane domain M"/>
    <property type="match status" value="1"/>
</dbReference>
<keyword evidence="14" id="KW-1185">Reference proteome</keyword>
<comment type="subcellular location">
    <subcellularLocation>
        <location evidence="1">Membrane</location>
        <topology evidence="1">Multi-pass membrane protein</topology>
    </subcellularLocation>
</comment>
<feature type="transmembrane region" description="Helical" evidence="8">
    <location>
        <begin position="80"/>
        <end position="101"/>
    </location>
</feature>
<feature type="transmembrane region" description="Helical" evidence="8">
    <location>
        <begin position="1039"/>
        <end position="1056"/>
    </location>
</feature>
<dbReference type="InterPro" id="IPR023298">
    <property type="entry name" value="ATPase_P-typ_TM_dom_sf"/>
</dbReference>
<dbReference type="SFLD" id="SFLDS00003">
    <property type="entry name" value="Haloacid_Dehalogenase"/>
    <property type="match status" value="1"/>
</dbReference>
<feature type="transmembrane region" description="Helical" evidence="8">
    <location>
        <begin position="311"/>
        <end position="337"/>
    </location>
</feature>
<proteinExistence type="predicted"/>
<evidence type="ECO:0000256" key="6">
    <source>
        <dbReference type="ARBA" id="ARBA00022989"/>
    </source>
</evidence>
<feature type="transmembrane region" description="Helical" evidence="8">
    <location>
        <begin position="1146"/>
        <end position="1163"/>
    </location>
</feature>
<dbReference type="SUPFAM" id="SSF81660">
    <property type="entry name" value="Metal cation-transporting ATPase, ATP-binding domain N"/>
    <property type="match status" value="1"/>
</dbReference>
<evidence type="ECO:0000256" key="8">
    <source>
        <dbReference type="SAM" id="Phobius"/>
    </source>
</evidence>
<dbReference type="InterPro" id="IPR023214">
    <property type="entry name" value="HAD_sf"/>
</dbReference>
<dbReference type="Gene3D" id="3.40.1110.10">
    <property type="entry name" value="Calcium-transporting ATPase, cytoplasmic domain N"/>
    <property type="match status" value="1"/>
</dbReference>
<gene>
    <name evidence="12" type="ORF">SS50377_10437</name>
    <name evidence="13" type="ORF">SS50377_26749</name>
</gene>
<keyword evidence="3" id="KW-0479">Metal-binding</keyword>
<keyword evidence="7 8" id="KW-0472">Membrane</keyword>